<accession>A0ABS5E001</accession>
<evidence type="ECO:0000313" key="2">
    <source>
        <dbReference type="Proteomes" id="UP000672097"/>
    </source>
</evidence>
<organism evidence="1 2">
    <name type="scientific">Ideonella paludis</name>
    <dbReference type="NCBI Taxonomy" id="1233411"/>
    <lineage>
        <taxon>Bacteria</taxon>
        <taxon>Pseudomonadati</taxon>
        <taxon>Pseudomonadota</taxon>
        <taxon>Betaproteobacteria</taxon>
        <taxon>Burkholderiales</taxon>
        <taxon>Sphaerotilaceae</taxon>
        <taxon>Ideonella</taxon>
    </lineage>
</organism>
<sequence length="66" mass="7008">MSAAPCWHCISWGGWAWGGPHSFCRDPRCPKVQASPATGCCSFERAPGVDDEAGPPPYPPPAELNP</sequence>
<protein>
    <submittedName>
        <fullName evidence="1">Uncharacterized protein</fullName>
    </submittedName>
</protein>
<dbReference type="Proteomes" id="UP000672097">
    <property type="component" value="Unassembled WGS sequence"/>
</dbReference>
<reference evidence="1 2" key="1">
    <citation type="submission" date="2021-04" db="EMBL/GenBank/DDBJ databases">
        <title>The genome sequence of type strain Ideonella paludis KCTC 32238.</title>
        <authorList>
            <person name="Liu Y."/>
        </authorList>
    </citation>
    <scope>NUCLEOTIDE SEQUENCE [LARGE SCALE GENOMIC DNA]</scope>
    <source>
        <strain evidence="1 2">KCTC 32238</strain>
    </source>
</reference>
<name>A0ABS5E001_9BURK</name>
<dbReference type="EMBL" id="JAGQDG010000006">
    <property type="protein sequence ID" value="MBQ0936731.1"/>
    <property type="molecule type" value="Genomic_DNA"/>
</dbReference>
<proteinExistence type="predicted"/>
<keyword evidence="2" id="KW-1185">Reference proteome</keyword>
<dbReference type="RefSeq" id="WP_210810122.1">
    <property type="nucleotide sequence ID" value="NZ_JAGQDG010000006.1"/>
</dbReference>
<evidence type="ECO:0000313" key="1">
    <source>
        <dbReference type="EMBL" id="MBQ0936731.1"/>
    </source>
</evidence>
<comment type="caution">
    <text evidence="1">The sequence shown here is derived from an EMBL/GenBank/DDBJ whole genome shotgun (WGS) entry which is preliminary data.</text>
</comment>
<gene>
    <name evidence="1" type="ORF">KAK11_15465</name>
</gene>